<reference evidence="10 11" key="1">
    <citation type="journal article" date="2012" name="PLoS Pathog.">
        <title>Diverse lifestyles and strategies of plant pathogenesis encoded in the genomes of eighteen Dothideomycetes fungi.</title>
        <authorList>
            <person name="Ohm R.A."/>
            <person name="Feau N."/>
            <person name="Henrissat B."/>
            <person name="Schoch C.L."/>
            <person name="Horwitz B.A."/>
            <person name="Barry K.W."/>
            <person name="Condon B.J."/>
            <person name="Copeland A.C."/>
            <person name="Dhillon B."/>
            <person name="Glaser F."/>
            <person name="Hesse C.N."/>
            <person name="Kosti I."/>
            <person name="LaButti K."/>
            <person name="Lindquist E.A."/>
            <person name="Lucas S."/>
            <person name="Salamov A.A."/>
            <person name="Bradshaw R.E."/>
            <person name="Ciuffetti L."/>
            <person name="Hamelin R.C."/>
            <person name="Kema G.H.J."/>
            <person name="Lawrence C."/>
            <person name="Scott J.A."/>
            <person name="Spatafora J.W."/>
            <person name="Turgeon B.G."/>
            <person name="de Wit P.J.G.M."/>
            <person name="Zhong S."/>
            <person name="Goodwin S.B."/>
            <person name="Grigoriev I.V."/>
        </authorList>
    </citation>
    <scope>NUCLEOTIDE SEQUENCE [LARGE SCALE GENOMIC DNA]</scope>
    <source>
        <strain evidence="10 11">UAMH 10762</strain>
    </source>
</reference>
<evidence type="ECO:0000256" key="5">
    <source>
        <dbReference type="ARBA" id="ARBA00022989"/>
    </source>
</evidence>
<dbReference type="RefSeq" id="XP_007676196.1">
    <property type="nucleotide sequence ID" value="XM_007678006.1"/>
</dbReference>
<evidence type="ECO:0000256" key="8">
    <source>
        <dbReference type="SAM" id="Phobius"/>
    </source>
</evidence>
<organism evidence="10 11">
    <name type="scientific">Baudoinia panamericana (strain UAMH 10762)</name>
    <name type="common">Angels' share fungus</name>
    <name type="synonym">Baudoinia compniacensis (strain UAMH 10762)</name>
    <dbReference type="NCBI Taxonomy" id="717646"/>
    <lineage>
        <taxon>Eukaryota</taxon>
        <taxon>Fungi</taxon>
        <taxon>Dikarya</taxon>
        <taxon>Ascomycota</taxon>
        <taxon>Pezizomycotina</taxon>
        <taxon>Dothideomycetes</taxon>
        <taxon>Dothideomycetidae</taxon>
        <taxon>Mycosphaerellales</taxon>
        <taxon>Teratosphaeriaceae</taxon>
        <taxon>Baudoinia</taxon>
    </lineage>
</organism>
<keyword evidence="4 8" id="KW-0812">Transmembrane</keyword>
<evidence type="ECO:0000256" key="1">
    <source>
        <dbReference type="ARBA" id="ARBA00004141"/>
    </source>
</evidence>
<evidence type="ECO:0000256" key="6">
    <source>
        <dbReference type="ARBA" id="ARBA00023136"/>
    </source>
</evidence>
<evidence type="ECO:0000259" key="9">
    <source>
        <dbReference type="PROSITE" id="PS50850"/>
    </source>
</evidence>
<proteinExistence type="inferred from homology"/>
<dbReference type="KEGG" id="bcom:BAUCODRAFT_34267"/>
<feature type="transmembrane region" description="Helical" evidence="8">
    <location>
        <begin position="352"/>
        <end position="380"/>
    </location>
</feature>
<dbReference type="PROSITE" id="PS50850">
    <property type="entry name" value="MFS"/>
    <property type="match status" value="1"/>
</dbReference>
<keyword evidence="6 8" id="KW-0472">Membrane</keyword>
<feature type="transmembrane region" description="Helical" evidence="8">
    <location>
        <begin position="139"/>
        <end position="159"/>
    </location>
</feature>
<feature type="transmembrane region" description="Helical" evidence="8">
    <location>
        <begin position="256"/>
        <end position="274"/>
    </location>
</feature>
<dbReference type="Proteomes" id="UP000011761">
    <property type="component" value="Unassembled WGS sequence"/>
</dbReference>
<evidence type="ECO:0000256" key="2">
    <source>
        <dbReference type="ARBA" id="ARBA00010992"/>
    </source>
</evidence>
<keyword evidence="11" id="KW-1185">Reference proteome</keyword>
<feature type="transmembrane region" description="Helical" evidence="8">
    <location>
        <begin position="294"/>
        <end position="315"/>
    </location>
</feature>
<dbReference type="InterPro" id="IPR036259">
    <property type="entry name" value="MFS_trans_sf"/>
</dbReference>
<feature type="transmembrane region" description="Helical" evidence="8">
    <location>
        <begin position="48"/>
        <end position="70"/>
    </location>
</feature>
<dbReference type="InterPro" id="IPR005828">
    <property type="entry name" value="MFS_sugar_transport-like"/>
</dbReference>
<dbReference type="InterPro" id="IPR003663">
    <property type="entry name" value="Sugar/inositol_transpt"/>
</dbReference>
<accession>M2MJK1</accession>
<dbReference type="Pfam" id="PF00083">
    <property type="entry name" value="Sugar_tr"/>
    <property type="match status" value="1"/>
</dbReference>
<dbReference type="EMBL" id="KB445555">
    <property type="protein sequence ID" value="EMC96871.1"/>
    <property type="molecule type" value="Genomic_DNA"/>
</dbReference>
<dbReference type="GO" id="GO:0005351">
    <property type="term" value="F:carbohydrate:proton symporter activity"/>
    <property type="evidence" value="ECO:0007669"/>
    <property type="project" value="TreeGrafter"/>
</dbReference>
<keyword evidence="5 8" id="KW-1133">Transmembrane helix</keyword>
<feature type="transmembrane region" description="Helical" evidence="8">
    <location>
        <begin position="322"/>
        <end position="340"/>
    </location>
</feature>
<dbReference type="PANTHER" id="PTHR48022">
    <property type="entry name" value="PLASTIDIC GLUCOSE TRANSPORTER 4"/>
    <property type="match status" value="1"/>
</dbReference>
<dbReference type="GO" id="GO:0016020">
    <property type="term" value="C:membrane"/>
    <property type="evidence" value="ECO:0007669"/>
    <property type="project" value="UniProtKB-SubCell"/>
</dbReference>
<dbReference type="InterPro" id="IPR020846">
    <property type="entry name" value="MFS_dom"/>
</dbReference>
<dbReference type="SUPFAM" id="SSF103473">
    <property type="entry name" value="MFS general substrate transporter"/>
    <property type="match status" value="1"/>
</dbReference>
<feature type="transmembrane region" description="Helical" evidence="8">
    <location>
        <begin position="77"/>
        <end position="95"/>
    </location>
</feature>
<feature type="transmembrane region" description="Helical" evidence="8">
    <location>
        <begin position="422"/>
        <end position="441"/>
    </location>
</feature>
<feature type="domain" description="Major facilitator superfamily (MFS) profile" evidence="9">
    <location>
        <begin position="1"/>
        <end position="445"/>
    </location>
</feature>
<dbReference type="InterPro" id="IPR050360">
    <property type="entry name" value="MFS_Sugar_Transporters"/>
</dbReference>
<feature type="transmembrane region" description="Helical" evidence="8">
    <location>
        <begin position="392"/>
        <end position="410"/>
    </location>
</feature>
<dbReference type="Gene3D" id="1.20.1250.20">
    <property type="entry name" value="MFS general substrate transporter like domains"/>
    <property type="match status" value="1"/>
</dbReference>
<gene>
    <name evidence="10" type="ORF">BAUCODRAFT_34267</name>
</gene>
<dbReference type="HOGENOM" id="CLU_001265_30_13_1"/>
<evidence type="ECO:0000313" key="10">
    <source>
        <dbReference type="EMBL" id="EMC96871.1"/>
    </source>
</evidence>
<name>M2MJK1_BAUPA</name>
<comment type="similarity">
    <text evidence="2 7">Belongs to the major facilitator superfamily. Sugar transporter (TC 2.A.1.1) family.</text>
</comment>
<dbReference type="OrthoDB" id="6133115at2759"/>
<dbReference type="PANTHER" id="PTHR48022:SF64">
    <property type="entry name" value="MAJOR FACILITATOR SUPERFAMILY (MFS) PROFILE DOMAIN-CONTAINING PROTEIN"/>
    <property type="match status" value="1"/>
</dbReference>
<evidence type="ECO:0000256" key="7">
    <source>
        <dbReference type="RuleBase" id="RU003346"/>
    </source>
</evidence>
<protein>
    <recommendedName>
        <fullName evidence="9">Major facilitator superfamily (MFS) profile domain-containing protein</fullName>
    </recommendedName>
</protein>
<evidence type="ECO:0000256" key="3">
    <source>
        <dbReference type="ARBA" id="ARBA00022448"/>
    </source>
</evidence>
<evidence type="ECO:0000256" key="4">
    <source>
        <dbReference type="ARBA" id="ARBA00022692"/>
    </source>
</evidence>
<dbReference type="AlphaFoldDB" id="M2MJK1"/>
<comment type="subcellular location">
    <subcellularLocation>
        <location evidence="1">Membrane</location>
        <topology evidence="1">Multi-pass membrane protein</topology>
    </subcellularLocation>
</comment>
<evidence type="ECO:0000313" key="11">
    <source>
        <dbReference type="Proteomes" id="UP000011761"/>
    </source>
</evidence>
<dbReference type="OMA" id="MTNGMQV"/>
<dbReference type="NCBIfam" id="TIGR00879">
    <property type="entry name" value="SP"/>
    <property type="match status" value="1"/>
</dbReference>
<dbReference type="FunFam" id="1.20.1250.20:FF:000134">
    <property type="entry name" value="MFS sugar transporter protein"/>
    <property type="match status" value="1"/>
</dbReference>
<dbReference type="GeneID" id="19112379"/>
<keyword evidence="3 7" id="KW-0813">Transport</keyword>
<sequence>MASGFDGVGFTCLPKFEMLTFNTQSMTNAMQLLPVWLDRFNHPTGSTLGFFGASTGIGGVVGLVLLSWVGDKFGRRAPTVIGALLIVIGALIQTWASDLGMFIGGKILLGCGVSTVQLGAPVLVAELSHPKERATVGTFYNTSIYLGYVVGAWITFGVAKMNNQWQWKIPTLLQILPSAYQLALIWFCPESPRWLVAHGHEERAKAILIKYHGNGDPASPLVDIEFAEIKEAIARDAEANTTWREVFRSRTNWKRIGLCICVAVFSQTTGNLLVSNYLSSILIDTGLNSSFDSTLINGMVTLWSYIVTLAVAALIDRFPRRTFFLFGSGGTMVVFIVWTICAQQYSERNSVTAGRVVIACIFLFQTFYSIAWLNMVALYPLEICPYTLRAKMWALVLLVIYAAQIFGNYVNPVGIAAVGWKFYIYYCVWVTIIFFIVYFCFVETQGPTLEELALIFDDAAAGDRKASVNGSDVGHEKTSVKVVEESAKIEQYDP</sequence>
<dbReference type="eggNOG" id="KOG0254">
    <property type="taxonomic scope" value="Eukaryota"/>
</dbReference>